<feature type="domain" description="Response regulatory" evidence="3">
    <location>
        <begin position="9"/>
        <end position="119"/>
    </location>
</feature>
<feature type="modified residue" description="4-aspartylphosphate" evidence="2">
    <location>
        <position position="58"/>
    </location>
</feature>
<accession>A0ABQ4PYP6</accession>
<dbReference type="Pfam" id="PF00072">
    <property type="entry name" value="Response_reg"/>
    <property type="match status" value="1"/>
</dbReference>
<proteinExistence type="predicted"/>
<dbReference type="Gene3D" id="3.40.50.2300">
    <property type="match status" value="1"/>
</dbReference>
<dbReference type="InterPro" id="IPR050595">
    <property type="entry name" value="Bact_response_regulator"/>
</dbReference>
<organism evidence="4 5">
    <name type="scientific">Noviherbaspirillum aridicola</name>
    <dbReference type="NCBI Taxonomy" id="2849687"/>
    <lineage>
        <taxon>Bacteria</taxon>
        <taxon>Pseudomonadati</taxon>
        <taxon>Pseudomonadota</taxon>
        <taxon>Betaproteobacteria</taxon>
        <taxon>Burkholderiales</taxon>
        <taxon>Oxalobacteraceae</taxon>
        <taxon>Noviherbaspirillum</taxon>
    </lineage>
</organism>
<protein>
    <recommendedName>
        <fullName evidence="3">Response regulatory domain-containing protein</fullName>
    </recommendedName>
</protein>
<sequence>MRDKHAASHILIVDDEDAIAYVFRRYFELHGFRVSVADDGESALAFVRSDPIDALVTDFRMPGMNGQELIARLRQADPHLPALIVSGYGNEISASLPGVRILGKPVDPAYLVACVREMLADAATVRGLQGMAD</sequence>
<evidence type="ECO:0000313" key="5">
    <source>
        <dbReference type="Proteomes" id="UP000887222"/>
    </source>
</evidence>
<dbReference type="RefSeq" id="WP_220806190.1">
    <property type="nucleotide sequence ID" value="NZ_BPMK01000001.1"/>
</dbReference>
<dbReference type="CDD" id="cd00156">
    <property type="entry name" value="REC"/>
    <property type="match status" value="1"/>
</dbReference>
<dbReference type="PANTHER" id="PTHR44591">
    <property type="entry name" value="STRESS RESPONSE REGULATOR PROTEIN 1"/>
    <property type="match status" value="1"/>
</dbReference>
<dbReference type="Proteomes" id="UP000887222">
    <property type="component" value="Unassembled WGS sequence"/>
</dbReference>
<dbReference type="InterPro" id="IPR011006">
    <property type="entry name" value="CheY-like_superfamily"/>
</dbReference>
<evidence type="ECO:0000259" key="3">
    <source>
        <dbReference type="PROSITE" id="PS50110"/>
    </source>
</evidence>
<dbReference type="PROSITE" id="PS50110">
    <property type="entry name" value="RESPONSE_REGULATORY"/>
    <property type="match status" value="1"/>
</dbReference>
<dbReference type="InterPro" id="IPR001789">
    <property type="entry name" value="Sig_transdc_resp-reg_receiver"/>
</dbReference>
<evidence type="ECO:0000256" key="1">
    <source>
        <dbReference type="ARBA" id="ARBA00022553"/>
    </source>
</evidence>
<name>A0ABQ4PYP6_9BURK</name>
<evidence type="ECO:0000256" key="2">
    <source>
        <dbReference type="PROSITE-ProRule" id="PRU00169"/>
    </source>
</evidence>
<dbReference type="SUPFAM" id="SSF52172">
    <property type="entry name" value="CheY-like"/>
    <property type="match status" value="1"/>
</dbReference>
<keyword evidence="1 2" id="KW-0597">Phosphoprotein</keyword>
<dbReference type="SMART" id="SM00448">
    <property type="entry name" value="REC"/>
    <property type="match status" value="1"/>
</dbReference>
<comment type="caution">
    <text evidence="4">The sequence shown here is derived from an EMBL/GenBank/DDBJ whole genome shotgun (WGS) entry which is preliminary data.</text>
</comment>
<gene>
    <name evidence="4" type="ORF">NCCP691_00120</name>
</gene>
<dbReference type="PANTHER" id="PTHR44591:SF21">
    <property type="entry name" value="TWO-COMPONENT RESPONSE REGULATOR"/>
    <property type="match status" value="1"/>
</dbReference>
<dbReference type="EMBL" id="BPMK01000001">
    <property type="protein sequence ID" value="GIZ49998.1"/>
    <property type="molecule type" value="Genomic_DNA"/>
</dbReference>
<keyword evidence="5" id="KW-1185">Reference proteome</keyword>
<evidence type="ECO:0000313" key="4">
    <source>
        <dbReference type="EMBL" id="GIZ49998.1"/>
    </source>
</evidence>
<reference evidence="4 5" key="1">
    <citation type="journal article" date="2022" name="Int. J. Syst. Evol. Microbiol.">
        <title>Noviherbaspirillum aridicola sp. nov., isolated from an arid soil in Pakistan.</title>
        <authorList>
            <person name="Khan I.U."/>
            <person name="Saqib M."/>
            <person name="Amin A."/>
            <person name="Hussain F."/>
            <person name="Li L."/>
            <person name="Liu Y.H."/>
            <person name="Fang B.Z."/>
            <person name="Ahmed I."/>
            <person name="Li W.J."/>
        </authorList>
    </citation>
    <scope>NUCLEOTIDE SEQUENCE [LARGE SCALE GENOMIC DNA]</scope>
    <source>
        <strain evidence="4 5">NCCP-691</strain>
    </source>
</reference>